<dbReference type="Proteomes" id="UP000031532">
    <property type="component" value="Unassembled WGS sequence"/>
</dbReference>
<accession>A0A9X5I732</accession>
<organism evidence="2 3">
    <name type="scientific">Scytonema millei VB511283</name>
    <dbReference type="NCBI Taxonomy" id="1245923"/>
    <lineage>
        <taxon>Bacteria</taxon>
        <taxon>Bacillati</taxon>
        <taxon>Cyanobacteriota</taxon>
        <taxon>Cyanophyceae</taxon>
        <taxon>Nostocales</taxon>
        <taxon>Scytonemataceae</taxon>
        <taxon>Scytonema</taxon>
    </lineage>
</organism>
<gene>
    <name evidence="2" type="ORF">QH73_0027030</name>
</gene>
<evidence type="ECO:0000313" key="3">
    <source>
        <dbReference type="Proteomes" id="UP000031532"/>
    </source>
</evidence>
<dbReference type="RefSeq" id="WP_132867290.1">
    <property type="nucleotide sequence ID" value="NZ_JTJC03000017.1"/>
</dbReference>
<comment type="caution">
    <text evidence="2">The sequence shown here is derived from an EMBL/GenBank/DDBJ whole genome shotgun (WGS) entry which is preliminary data.</text>
</comment>
<proteinExistence type="predicted"/>
<feature type="region of interest" description="Disordered" evidence="1">
    <location>
        <begin position="28"/>
        <end position="71"/>
    </location>
</feature>
<dbReference type="EMBL" id="JTJC03000017">
    <property type="protein sequence ID" value="NHC38233.1"/>
    <property type="molecule type" value="Genomic_DNA"/>
</dbReference>
<protein>
    <submittedName>
        <fullName evidence="2">Uncharacterized protein</fullName>
    </submittedName>
</protein>
<keyword evidence="3" id="KW-1185">Reference proteome</keyword>
<name>A0A9X5I732_9CYAN</name>
<dbReference type="AlphaFoldDB" id="A0A9X5I732"/>
<sequence length="71" mass="8086">MLASRVLYPPSYRYWGLGASSQLSVIREQGAGERGTRERRELRERSGAEEAEGEKQSTTNYQIPNTNNILR</sequence>
<evidence type="ECO:0000313" key="2">
    <source>
        <dbReference type="EMBL" id="NHC38233.1"/>
    </source>
</evidence>
<reference evidence="2 3" key="1">
    <citation type="journal article" date="2015" name="Genome Announc.">
        <title>Draft Genome Sequence of the Terrestrial Cyanobacterium Scytonema millei VB511283, Isolated from Eastern India.</title>
        <authorList>
            <person name="Sen D."/>
            <person name="Chandrababunaidu M.M."/>
            <person name="Singh D."/>
            <person name="Sanghi N."/>
            <person name="Ghorai A."/>
            <person name="Mishra G.P."/>
            <person name="Madduluri M."/>
            <person name="Adhikary S.P."/>
            <person name="Tripathy S."/>
        </authorList>
    </citation>
    <scope>NUCLEOTIDE SEQUENCE [LARGE SCALE GENOMIC DNA]</scope>
    <source>
        <strain evidence="2 3">VB511283</strain>
    </source>
</reference>
<evidence type="ECO:0000256" key="1">
    <source>
        <dbReference type="SAM" id="MobiDB-lite"/>
    </source>
</evidence>
<feature type="compositionally biased region" description="Polar residues" evidence="1">
    <location>
        <begin position="56"/>
        <end position="71"/>
    </location>
</feature>
<feature type="compositionally biased region" description="Basic and acidic residues" evidence="1">
    <location>
        <begin position="30"/>
        <end position="48"/>
    </location>
</feature>